<sequence length="271" mass="28773">MPYRQYVTRPSGMALGAGFGKAVNVRAALAFALVSGLALSTAQAAEPAADAAARKALQELVPQAKIDKVEQAPLPGYRQVIVGGQLVYVSDDGKYLLQGSLYDTQAKRDLTAARLAVASKEKVDAVSRDKRIVFAPSGKSKYAVTVFTDLDCGYCRKLHSQIAEYNKLGIEVDYLFFPRSGIGTPSYDKAVSVWCAKDRNAAFTAAKAGKDPAPLKCDNPVAEQFTLGTQVGVEGTPTILAPDGTKLGGYLPPDQLLTRLKTLGAPNFAGN</sequence>
<evidence type="ECO:0000313" key="10">
    <source>
        <dbReference type="EMBL" id="GAA0714339.1"/>
    </source>
</evidence>
<dbReference type="InterPro" id="IPR018950">
    <property type="entry name" value="DiS-bond_isomerase_DsbC/G_N"/>
</dbReference>
<dbReference type="InterPro" id="IPR033954">
    <property type="entry name" value="DiS-bond_Isoase_DsbC/G"/>
</dbReference>
<gene>
    <name evidence="10" type="ORF">GCM10009105_18790</name>
</gene>
<comment type="subcellular location">
    <subcellularLocation>
        <location evidence="1 7">Periplasm</location>
    </subcellularLocation>
</comment>
<evidence type="ECO:0000256" key="1">
    <source>
        <dbReference type="ARBA" id="ARBA00004418"/>
    </source>
</evidence>
<evidence type="ECO:0000313" key="11">
    <source>
        <dbReference type="Proteomes" id="UP001501523"/>
    </source>
</evidence>
<dbReference type="SUPFAM" id="SSF52833">
    <property type="entry name" value="Thioredoxin-like"/>
    <property type="match status" value="1"/>
</dbReference>
<keyword evidence="11" id="KW-1185">Reference proteome</keyword>
<proteinExistence type="inferred from homology"/>
<dbReference type="Pfam" id="PF10411">
    <property type="entry name" value="DsbC_N"/>
    <property type="match status" value="1"/>
</dbReference>
<comment type="similarity">
    <text evidence="2 7">Belongs to the thioredoxin family. DsbC subfamily.</text>
</comment>
<comment type="caution">
    <text evidence="10">The sequence shown here is derived from an EMBL/GenBank/DDBJ whole genome shotgun (WGS) entry which is preliminary data.</text>
</comment>
<dbReference type="InterPro" id="IPR012336">
    <property type="entry name" value="Thioredoxin-like_fold"/>
</dbReference>
<feature type="domain" description="Thioredoxin-like fold" evidence="9">
    <location>
        <begin position="138"/>
        <end position="259"/>
    </location>
</feature>
<keyword evidence="6 7" id="KW-0676">Redox-active center</keyword>
<dbReference type="InterPro" id="IPR009094">
    <property type="entry name" value="DiS-bond_isomerase_DsbC/G_N_sf"/>
</dbReference>
<feature type="chain" id="PRO_5044976678" description="Thiol:disulfide interchange protein" evidence="7">
    <location>
        <begin position="45"/>
        <end position="271"/>
    </location>
</feature>
<dbReference type="Pfam" id="PF13098">
    <property type="entry name" value="Thioredoxin_2"/>
    <property type="match status" value="1"/>
</dbReference>
<dbReference type="Proteomes" id="UP001501523">
    <property type="component" value="Unassembled WGS sequence"/>
</dbReference>
<feature type="signal peptide" evidence="7">
    <location>
        <begin position="1"/>
        <end position="44"/>
    </location>
</feature>
<dbReference type="CDD" id="cd03020">
    <property type="entry name" value="DsbA_DsbC_DsbG"/>
    <property type="match status" value="1"/>
</dbReference>
<dbReference type="InterPro" id="IPR036249">
    <property type="entry name" value="Thioredoxin-like_sf"/>
</dbReference>
<dbReference type="PANTHER" id="PTHR35272">
    <property type="entry name" value="THIOL:DISULFIDE INTERCHANGE PROTEIN DSBC-RELATED"/>
    <property type="match status" value="1"/>
</dbReference>
<protein>
    <recommendedName>
        <fullName evidence="7">Thiol:disulfide interchange protein</fullName>
    </recommendedName>
</protein>
<comment type="function">
    <text evidence="7">Required for disulfide bond formation in some periplasmic proteins. Acts by transferring its disulfide bond to other proteins and is reduced in the process.</text>
</comment>
<evidence type="ECO:0000256" key="3">
    <source>
        <dbReference type="ARBA" id="ARBA00022729"/>
    </source>
</evidence>
<keyword evidence="3 7" id="KW-0732">Signal</keyword>
<keyword evidence="4 7" id="KW-0574">Periplasm</keyword>
<dbReference type="RefSeq" id="WP_379988866.1">
    <property type="nucleotide sequence ID" value="NZ_BAAAEU010000007.1"/>
</dbReference>
<keyword evidence="5" id="KW-1015">Disulfide bond</keyword>
<reference evidence="11" key="1">
    <citation type="journal article" date="2019" name="Int. J. Syst. Evol. Microbiol.">
        <title>The Global Catalogue of Microorganisms (GCM) 10K type strain sequencing project: providing services to taxonomists for standard genome sequencing and annotation.</title>
        <authorList>
            <consortium name="The Broad Institute Genomics Platform"/>
            <consortium name="The Broad Institute Genome Sequencing Center for Infectious Disease"/>
            <person name="Wu L."/>
            <person name="Ma J."/>
        </authorList>
    </citation>
    <scope>NUCLEOTIDE SEQUENCE [LARGE SCALE GENOMIC DNA]</scope>
    <source>
        <strain evidence="11">JCM 15421</strain>
    </source>
</reference>
<evidence type="ECO:0000256" key="5">
    <source>
        <dbReference type="ARBA" id="ARBA00023157"/>
    </source>
</evidence>
<dbReference type="PANTHER" id="PTHR35272:SF3">
    <property type="entry name" value="THIOL:DISULFIDE INTERCHANGE PROTEIN DSBC"/>
    <property type="match status" value="1"/>
</dbReference>
<dbReference type="SUPFAM" id="SSF54423">
    <property type="entry name" value="DsbC/DsbG N-terminal domain-like"/>
    <property type="match status" value="1"/>
</dbReference>
<evidence type="ECO:0000256" key="6">
    <source>
        <dbReference type="ARBA" id="ARBA00023284"/>
    </source>
</evidence>
<evidence type="ECO:0000256" key="7">
    <source>
        <dbReference type="RuleBase" id="RU364038"/>
    </source>
</evidence>
<dbReference type="InterPro" id="IPR051470">
    <property type="entry name" value="Thiol:disulfide_interchange"/>
</dbReference>
<dbReference type="Gene3D" id="3.10.450.70">
    <property type="entry name" value="Disulphide bond isomerase, DsbC/G, N-terminal"/>
    <property type="match status" value="1"/>
</dbReference>
<evidence type="ECO:0000256" key="2">
    <source>
        <dbReference type="ARBA" id="ARBA00009813"/>
    </source>
</evidence>
<dbReference type="Gene3D" id="3.40.30.10">
    <property type="entry name" value="Glutaredoxin"/>
    <property type="match status" value="1"/>
</dbReference>
<organism evidence="10 11">
    <name type="scientific">Dokdonella soli</name>
    <dbReference type="NCBI Taxonomy" id="529810"/>
    <lineage>
        <taxon>Bacteria</taxon>
        <taxon>Pseudomonadati</taxon>
        <taxon>Pseudomonadota</taxon>
        <taxon>Gammaproteobacteria</taxon>
        <taxon>Lysobacterales</taxon>
        <taxon>Rhodanobacteraceae</taxon>
        <taxon>Dokdonella</taxon>
    </lineage>
</organism>
<evidence type="ECO:0000256" key="4">
    <source>
        <dbReference type="ARBA" id="ARBA00022764"/>
    </source>
</evidence>
<evidence type="ECO:0000259" key="8">
    <source>
        <dbReference type="Pfam" id="PF10411"/>
    </source>
</evidence>
<dbReference type="EMBL" id="BAAAEU010000007">
    <property type="protein sequence ID" value="GAA0714339.1"/>
    <property type="molecule type" value="Genomic_DNA"/>
</dbReference>
<name>A0ABP3TP58_9GAMM</name>
<evidence type="ECO:0000259" key="9">
    <source>
        <dbReference type="Pfam" id="PF13098"/>
    </source>
</evidence>
<accession>A0ABP3TP58</accession>
<feature type="domain" description="Disulphide bond isomerase DsbC/G N-terminal" evidence="8">
    <location>
        <begin position="45"/>
        <end position="112"/>
    </location>
</feature>